<gene>
    <name evidence="1" type="ORF">GLOINDRAFT_7155</name>
</gene>
<evidence type="ECO:0000313" key="1">
    <source>
        <dbReference type="EMBL" id="ESA01791.1"/>
    </source>
</evidence>
<protein>
    <submittedName>
        <fullName evidence="1">Uncharacterized protein</fullName>
    </submittedName>
</protein>
<reference evidence="1" key="1">
    <citation type="submission" date="2013-07" db="EMBL/GenBank/DDBJ databases">
        <title>The genome of an arbuscular mycorrhizal fungus provides insights into the evolution of the oldest plant symbiosis.</title>
        <authorList>
            <consortium name="DOE Joint Genome Institute"/>
            <person name="Tisserant E."/>
            <person name="Malbreil M."/>
            <person name="Kuo A."/>
            <person name="Kohler A."/>
            <person name="Symeonidi A."/>
            <person name="Balestrini R."/>
            <person name="Charron P."/>
            <person name="Duensing N."/>
            <person name="Frei-dit-Frey N."/>
            <person name="Gianinazzi-Pearson V."/>
            <person name="Gilbert B."/>
            <person name="Handa Y."/>
            <person name="Hijri M."/>
            <person name="Kaul R."/>
            <person name="Kawaguchi M."/>
            <person name="Krajinski F."/>
            <person name="Lammers P."/>
            <person name="Lapierre D."/>
            <person name="Masclaux F.G."/>
            <person name="Murat C."/>
            <person name="Morin E."/>
            <person name="Ndikumana S."/>
            <person name="Pagni M."/>
            <person name="Petitpierre D."/>
            <person name="Requena N."/>
            <person name="Rosikiewicz P."/>
            <person name="Riley R."/>
            <person name="Saito K."/>
            <person name="San Clemente H."/>
            <person name="Shapiro H."/>
            <person name="van Tuinen D."/>
            <person name="Becard G."/>
            <person name="Bonfante P."/>
            <person name="Paszkowski U."/>
            <person name="Shachar-Hill Y."/>
            <person name="Young J.P."/>
            <person name="Sanders I.R."/>
            <person name="Henrissat B."/>
            <person name="Rensing S.A."/>
            <person name="Grigoriev I.V."/>
            <person name="Corradi N."/>
            <person name="Roux C."/>
            <person name="Martin F."/>
        </authorList>
    </citation>
    <scope>NUCLEOTIDE SEQUENCE</scope>
    <source>
        <strain evidence="1">DAOM 197198</strain>
    </source>
</reference>
<dbReference type="AlphaFoldDB" id="U9TEJ0"/>
<sequence>MISKNTMVLECLGYFTKPMKKHLSIDFQYMVFSEEIPIKLDDQNLYINGFEK</sequence>
<organism evidence="1">
    <name type="scientific">Rhizophagus irregularis (strain DAOM 181602 / DAOM 197198 / MUCL 43194)</name>
    <name type="common">Arbuscular mycorrhizal fungus</name>
    <name type="synonym">Glomus intraradices</name>
    <dbReference type="NCBI Taxonomy" id="747089"/>
    <lineage>
        <taxon>Eukaryota</taxon>
        <taxon>Fungi</taxon>
        <taxon>Fungi incertae sedis</taxon>
        <taxon>Mucoromycota</taxon>
        <taxon>Glomeromycotina</taxon>
        <taxon>Glomeromycetes</taxon>
        <taxon>Glomerales</taxon>
        <taxon>Glomeraceae</taxon>
        <taxon>Rhizophagus</taxon>
    </lineage>
</organism>
<dbReference type="EMBL" id="KI296207">
    <property type="protein sequence ID" value="ESA01791.1"/>
    <property type="molecule type" value="Genomic_DNA"/>
</dbReference>
<name>U9TEJ0_RHIID</name>
<dbReference type="HOGENOM" id="CLU_3088465_0_0_1"/>
<proteinExistence type="predicted"/>
<accession>U9TEJ0</accession>